<evidence type="ECO:0000259" key="2">
    <source>
        <dbReference type="SMART" id="SM00849"/>
    </source>
</evidence>
<protein>
    <submittedName>
        <fullName evidence="3">Ribonuclease Z</fullName>
        <ecNumber evidence="3">3.1.26.11</ecNumber>
    </submittedName>
</protein>
<organism evidence="3 4">
    <name type="scientific">Terricaulis silvestris</name>
    <dbReference type="NCBI Taxonomy" id="2686094"/>
    <lineage>
        <taxon>Bacteria</taxon>
        <taxon>Pseudomonadati</taxon>
        <taxon>Pseudomonadota</taxon>
        <taxon>Alphaproteobacteria</taxon>
        <taxon>Caulobacterales</taxon>
        <taxon>Caulobacteraceae</taxon>
        <taxon>Terricaulis</taxon>
    </lineage>
</organism>
<feature type="domain" description="Metallo-beta-lactamase" evidence="2">
    <location>
        <begin position="68"/>
        <end position="274"/>
    </location>
</feature>
<evidence type="ECO:0000313" key="3">
    <source>
        <dbReference type="EMBL" id="QGZ96576.1"/>
    </source>
</evidence>
<dbReference type="SMART" id="SM00849">
    <property type="entry name" value="Lactamase_B"/>
    <property type="match status" value="1"/>
</dbReference>
<dbReference type="PANTHER" id="PTHR46018:SF2">
    <property type="entry name" value="ZINC PHOSPHODIESTERASE ELAC PROTEIN 1"/>
    <property type="match status" value="1"/>
</dbReference>
<dbReference type="Gene3D" id="3.60.15.10">
    <property type="entry name" value="Ribonuclease Z/Hydroxyacylglutathione hydrolase-like"/>
    <property type="match status" value="1"/>
</dbReference>
<dbReference type="EMBL" id="CP047045">
    <property type="protein sequence ID" value="QGZ96576.1"/>
    <property type="molecule type" value="Genomic_DNA"/>
</dbReference>
<dbReference type="CDD" id="cd07719">
    <property type="entry name" value="arylsulfatase_AtsA-like_MBL-fold"/>
    <property type="match status" value="1"/>
</dbReference>
<dbReference type="PANTHER" id="PTHR46018">
    <property type="entry name" value="ZINC PHOSPHODIESTERASE ELAC PROTEIN 1"/>
    <property type="match status" value="1"/>
</dbReference>
<keyword evidence="4" id="KW-1185">Reference proteome</keyword>
<dbReference type="InterPro" id="IPR001279">
    <property type="entry name" value="Metallo-B-lactamas"/>
</dbReference>
<proteinExistence type="predicted"/>
<dbReference type="RefSeq" id="WP_158767357.1">
    <property type="nucleotide sequence ID" value="NZ_CP047045.1"/>
</dbReference>
<keyword evidence="1 3" id="KW-0378">Hydrolase</keyword>
<sequence>MKRILLWTVLAAVVAGAALYVARDTVALSLFRSASQSAVANDIVATLPDGLTAGFCGTGSPLPDRERAGPCTAVVAGGRLFIFDVGEGATETLALMGLPVAHVEAVFLTHFHSDHIDGLGGLAVQRWATAASTAPIPIYGGEGVERLANGLRETYALDSTYRIAHHGASVVPPGGEGYVAHPFAIPEGQESAVVFDDGGVRVTAFVVDHGPVRPAFGYRVDYEDRSLVISGDASASPSLVRASQGVDLLIHEALSPELVGLMEENLTDRGLTGVAQIFRDIPDYHTAPAGAADMANEANVGALALTHLIPPLPVSIMEGPFLGDARKRYDGPLWIMRDGDLIILPASGGLERRHTL</sequence>
<dbReference type="Pfam" id="PF00753">
    <property type="entry name" value="Lactamase_B"/>
    <property type="match status" value="1"/>
</dbReference>
<dbReference type="AlphaFoldDB" id="A0A6I6MT09"/>
<gene>
    <name evidence="3" type="primary">rnz</name>
    <name evidence="3" type="ORF">DSM104635_03436</name>
</gene>
<dbReference type="KEGG" id="tsv:DSM104635_03436"/>
<dbReference type="EC" id="3.1.26.11" evidence="3"/>
<dbReference type="GO" id="GO:0042781">
    <property type="term" value="F:3'-tRNA processing endoribonuclease activity"/>
    <property type="evidence" value="ECO:0007669"/>
    <property type="project" value="UniProtKB-EC"/>
</dbReference>
<evidence type="ECO:0000256" key="1">
    <source>
        <dbReference type="ARBA" id="ARBA00022801"/>
    </source>
</evidence>
<accession>A0A6I6MT09</accession>
<dbReference type="Proteomes" id="UP000431269">
    <property type="component" value="Chromosome"/>
</dbReference>
<name>A0A6I6MT09_9CAUL</name>
<dbReference type="SUPFAM" id="SSF56281">
    <property type="entry name" value="Metallo-hydrolase/oxidoreductase"/>
    <property type="match status" value="1"/>
</dbReference>
<dbReference type="InterPro" id="IPR044094">
    <property type="entry name" value="AtsA-like_MBL-fold"/>
</dbReference>
<dbReference type="InterPro" id="IPR036866">
    <property type="entry name" value="RibonucZ/Hydroxyglut_hydro"/>
</dbReference>
<evidence type="ECO:0000313" key="4">
    <source>
        <dbReference type="Proteomes" id="UP000431269"/>
    </source>
</evidence>
<reference evidence="4" key="1">
    <citation type="submission" date="2019-12" db="EMBL/GenBank/DDBJ databases">
        <title>Complete genome of Terracaulis silvestris 0127_4.</title>
        <authorList>
            <person name="Vieira S."/>
            <person name="Riedel T."/>
            <person name="Sproer C."/>
            <person name="Pascual J."/>
            <person name="Boedeker C."/>
            <person name="Overmann J."/>
        </authorList>
    </citation>
    <scope>NUCLEOTIDE SEQUENCE [LARGE SCALE GENOMIC DNA]</scope>
    <source>
        <strain evidence="4">0127_4</strain>
    </source>
</reference>